<dbReference type="InterPro" id="IPR035706">
    <property type="entry name" value="AAA_9"/>
</dbReference>
<feature type="coiled-coil region" evidence="13">
    <location>
        <begin position="3252"/>
        <end position="3279"/>
    </location>
</feature>
<evidence type="ECO:0000256" key="10">
    <source>
        <dbReference type="ARBA" id="ARBA00023175"/>
    </source>
</evidence>
<keyword evidence="10" id="KW-0505">Motor protein</keyword>
<evidence type="ECO:0000256" key="9">
    <source>
        <dbReference type="ARBA" id="ARBA00023069"/>
    </source>
</evidence>
<evidence type="ECO:0000256" key="8">
    <source>
        <dbReference type="ARBA" id="ARBA00023054"/>
    </source>
</evidence>
<dbReference type="InterPro" id="IPR043160">
    <property type="entry name" value="Dynein_C_barrel"/>
</dbReference>
<dbReference type="Gene3D" id="3.40.50.300">
    <property type="entry name" value="P-loop containing nucleotide triphosphate hydrolases"/>
    <property type="match status" value="5"/>
</dbReference>
<evidence type="ECO:0000256" key="13">
    <source>
        <dbReference type="SAM" id="Coils"/>
    </source>
</evidence>
<gene>
    <name evidence="16" type="ORF">LOD99_3269</name>
</gene>
<dbReference type="Pfam" id="PF03028">
    <property type="entry name" value="Dynein_heavy"/>
    <property type="match status" value="1"/>
</dbReference>
<dbReference type="Gene3D" id="1.20.920.20">
    <property type="match status" value="1"/>
</dbReference>
<keyword evidence="4" id="KW-0493">Microtubule</keyword>
<dbReference type="Pfam" id="PF17857">
    <property type="entry name" value="AAA_lid_1"/>
    <property type="match status" value="1"/>
</dbReference>
<evidence type="ECO:0000256" key="4">
    <source>
        <dbReference type="ARBA" id="ARBA00022701"/>
    </source>
</evidence>
<evidence type="ECO:0000256" key="5">
    <source>
        <dbReference type="ARBA" id="ARBA00022741"/>
    </source>
</evidence>
<dbReference type="Pfam" id="PF18199">
    <property type="entry name" value="Dynein_C"/>
    <property type="match status" value="1"/>
</dbReference>
<dbReference type="Pfam" id="PF12777">
    <property type="entry name" value="MT"/>
    <property type="match status" value="1"/>
</dbReference>
<dbReference type="SUPFAM" id="SSF52540">
    <property type="entry name" value="P-loop containing nucleoside triphosphate hydrolases"/>
    <property type="match status" value="3"/>
</dbReference>
<dbReference type="InterPro" id="IPR024743">
    <property type="entry name" value="Dynein_HC_stalk"/>
</dbReference>
<dbReference type="Proteomes" id="UP001165289">
    <property type="component" value="Unassembled WGS sequence"/>
</dbReference>
<dbReference type="Gene3D" id="1.10.8.1220">
    <property type="match status" value="1"/>
</dbReference>
<dbReference type="Gene3D" id="1.10.8.710">
    <property type="match status" value="1"/>
</dbReference>
<dbReference type="Pfam" id="PF12781">
    <property type="entry name" value="AAA_9"/>
    <property type="match status" value="1"/>
</dbReference>
<dbReference type="InterPro" id="IPR026983">
    <property type="entry name" value="DHC"/>
</dbReference>
<dbReference type="GO" id="GO:0045505">
    <property type="term" value="F:dynein intermediate chain binding"/>
    <property type="evidence" value="ECO:0007669"/>
    <property type="project" value="InterPro"/>
</dbReference>
<dbReference type="Gene3D" id="3.20.180.20">
    <property type="entry name" value="Dynein heavy chain, N-terminal domain 2"/>
    <property type="match status" value="1"/>
</dbReference>
<dbReference type="GO" id="GO:0051959">
    <property type="term" value="F:dynein light intermediate chain binding"/>
    <property type="evidence" value="ECO:0007669"/>
    <property type="project" value="InterPro"/>
</dbReference>
<dbReference type="InterPro" id="IPR035699">
    <property type="entry name" value="AAA_6"/>
</dbReference>
<evidence type="ECO:0000256" key="7">
    <source>
        <dbReference type="ARBA" id="ARBA00023017"/>
    </source>
</evidence>
<evidence type="ECO:0000256" key="11">
    <source>
        <dbReference type="ARBA" id="ARBA00023212"/>
    </source>
</evidence>
<dbReference type="InterPro" id="IPR042219">
    <property type="entry name" value="AAA_lid_11_sf"/>
</dbReference>
<comment type="similarity">
    <text evidence="2">Belongs to the dynein heavy chain family.</text>
</comment>
<evidence type="ECO:0000313" key="16">
    <source>
        <dbReference type="EMBL" id="KAI6653765.1"/>
    </source>
</evidence>
<dbReference type="InterPro" id="IPR042222">
    <property type="entry name" value="Dynein_2_N"/>
</dbReference>
<dbReference type="Gene3D" id="1.20.920.30">
    <property type="match status" value="1"/>
</dbReference>
<dbReference type="Pfam" id="PF12775">
    <property type="entry name" value="AAA_7"/>
    <property type="match status" value="1"/>
</dbReference>
<evidence type="ECO:0000256" key="12">
    <source>
        <dbReference type="ARBA" id="ARBA00023273"/>
    </source>
</evidence>
<dbReference type="GO" id="GO:0007018">
    <property type="term" value="P:microtubule-based movement"/>
    <property type="evidence" value="ECO:0007669"/>
    <property type="project" value="InterPro"/>
</dbReference>
<keyword evidence="11" id="KW-0206">Cytoskeleton</keyword>
<protein>
    <submittedName>
        <fullName evidence="16">Dynein heavy chain 6, axonemal-like</fullName>
    </submittedName>
</protein>
<dbReference type="Pfam" id="PF12780">
    <property type="entry name" value="AAA_8"/>
    <property type="match status" value="1"/>
</dbReference>
<dbReference type="InterPro" id="IPR043157">
    <property type="entry name" value="Dynein_AAA1S"/>
</dbReference>
<dbReference type="Gene3D" id="1.20.140.100">
    <property type="entry name" value="Dynein heavy chain, N-terminal domain 2"/>
    <property type="match status" value="1"/>
</dbReference>
<dbReference type="InterPro" id="IPR041466">
    <property type="entry name" value="Dynein_AAA5_ext"/>
</dbReference>
<keyword evidence="6" id="KW-0067">ATP-binding</keyword>
<keyword evidence="5" id="KW-0547">Nucleotide-binding</keyword>
<keyword evidence="17" id="KW-1185">Reference proteome</keyword>
<dbReference type="Gene3D" id="1.20.1270.280">
    <property type="match status" value="1"/>
</dbReference>
<dbReference type="InterPro" id="IPR041658">
    <property type="entry name" value="AAA_lid_11"/>
</dbReference>
<dbReference type="Gene3D" id="3.10.490.20">
    <property type="match status" value="1"/>
</dbReference>
<dbReference type="EMBL" id="JAKMXF010000255">
    <property type="protein sequence ID" value="KAI6653765.1"/>
    <property type="molecule type" value="Genomic_DNA"/>
</dbReference>
<dbReference type="InterPro" id="IPR024317">
    <property type="entry name" value="Dynein_heavy_chain_D4_dom"/>
</dbReference>
<feature type="coiled-coil region" evidence="13">
    <location>
        <begin position="3199"/>
        <end position="3226"/>
    </location>
</feature>
<keyword evidence="3" id="KW-0963">Cytoplasm</keyword>
<feature type="domain" description="AAA+ ATPase" evidence="15">
    <location>
        <begin position="1869"/>
        <end position="2186"/>
    </location>
</feature>
<evidence type="ECO:0000256" key="3">
    <source>
        <dbReference type="ARBA" id="ARBA00022490"/>
    </source>
</evidence>
<evidence type="ECO:0000256" key="6">
    <source>
        <dbReference type="ARBA" id="ARBA00022840"/>
    </source>
</evidence>
<dbReference type="InterPro" id="IPR027417">
    <property type="entry name" value="P-loop_NTPase"/>
</dbReference>
<name>A0AAV7JZ46_9METZ</name>
<dbReference type="InterPro" id="IPR004273">
    <property type="entry name" value="Dynein_heavy_D6_P-loop"/>
</dbReference>
<feature type="domain" description="AAA+ ATPase" evidence="15">
    <location>
        <begin position="1578"/>
        <end position="1682"/>
    </location>
</feature>
<keyword evidence="7" id="KW-0243">Dynein</keyword>
<comment type="subcellular location">
    <subcellularLocation>
        <location evidence="1">Cytoplasm</location>
        <location evidence="1">Cytoskeleton</location>
        <location evidence="1">Cilium axoneme</location>
    </subcellularLocation>
</comment>
<organism evidence="16 17">
    <name type="scientific">Oopsacas minuta</name>
    <dbReference type="NCBI Taxonomy" id="111878"/>
    <lineage>
        <taxon>Eukaryota</taxon>
        <taxon>Metazoa</taxon>
        <taxon>Porifera</taxon>
        <taxon>Hexactinellida</taxon>
        <taxon>Hexasterophora</taxon>
        <taxon>Lyssacinosida</taxon>
        <taxon>Leucopsacidae</taxon>
        <taxon>Oopsacas</taxon>
    </lineage>
</organism>
<dbReference type="SMART" id="SM00382">
    <property type="entry name" value="AAA"/>
    <property type="match status" value="2"/>
</dbReference>
<evidence type="ECO:0000256" key="2">
    <source>
        <dbReference type="ARBA" id="ARBA00008887"/>
    </source>
</evidence>
<dbReference type="Gene3D" id="1.10.472.130">
    <property type="match status" value="1"/>
</dbReference>
<dbReference type="GO" id="GO:0005524">
    <property type="term" value="F:ATP binding"/>
    <property type="evidence" value="ECO:0007669"/>
    <property type="project" value="UniProtKB-KW"/>
</dbReference>
<dbReference type="GO" id="GO:0030286">
    <property type="term" value="C:dynein complex"/>
    <property type="evidence" value="ECO:0007669"/>
    <property type="project" value="UniProtKB-KW"/>
</dbReference>
<feature type="region of interest" description="Disordered" evidence="14">
    <location>
        <begin position="4009"/>
        <end position="4033"/>
    </location>
</feature>
<proteinExistence type="inferred from homology"/>
<accession>A0AAV7JZ46</accession>
<dbReference type="PANTHER" id="PTHR22878:SF68">
    <property type="entry name" value="DYNEIN HEAVY CHAIN 6, AXONEMAL-LIKE"/>
    <property type="match status" value="1"/>
</dbReference>
<dbReference type="InterPro" id="IPR041589">
    <property type="entry name" value="DNAH3_AAA_lid_1"/>
</dbReference>
<keyword evidence="12" id="KW-0966">Cell projection</keyword>
<evidence type="ECO:0000256" key="1">
    <source>
        <dbReference type="ARBA" id="ARBA00004430"/>
    </source>
</evidence>
<dbReference type="PANTHER" id="PTHR22878">
    <property type="entry name" value="DYNEIN HEAVY CHAIN 6, AXONEMAL-LIKE-RELATED"/>
    <property type="match status" value="1"/>
</dbReference>
<dbReference type="GO" id="GO:0005930">
    <property type="term" value="C:axoneme"/>
    <property type="evidence" value="ECO:0007669"/>
    <property type="project" value="UniProtKB-SubCell"/>
</dbReference>
<reference evidence="16 17" key="1">
    <citation type="journal article" date="2023" name="BMC Biol.">
        <title>The compact genome of the sponge Oopsacas minuta (Hexactinellida) is lacking key metazoan core genes.</title>
        <authorList>
            <person name="Santini S."/>
            <person name="Schenkelaars Q."/>
            <person name="Jourda C."/>
            <person name="Duchesne M."/>
            <person name="Belahbib H."/>
            <person name="Rocher C."/>
            <person name="Selva M."/>
            <person name="Riesgo A."/>
            <person name="Vervoort M."/>
            <person name="Leys S.P."/>
            <person name="Kodjabachian L."/>
            <person name="Le Bivic A."/>
            <person name="Borchiellini C."/>
            <person name="Claverie J.M."/>
            <person name="Renard E."/>
        </authorList>
    </citation>
    <scope>NUCLEOTIDE SEQUENCE [LARGE SCALE GENOMIC DNA]</scope>
    <source>
        <strain evidence="16">SPO-2</strain>
    </source>
</reference>
<sequence length="4785" mass="551616">MTLPGVNSLVSISDGSTKDLIPPPPSTCSIVPQANIDPHLLLNNMHVTNNINTQQQQSNNNTFLPKIHSSPFLVTKQHTMAQHKHSTRYSNRNSLVKQASNRSKYLRDKSVTECSVTIPTLFSWLTEFRSQLGLDMTPCRYPSPSNTLSDAMESFSDDHEIRCYCLPNPSSPLDPYDLIISDYTTATSSTCYYSASPSSILAFDSEGMNGVTSVCRWVWERDMFYSLRRLAFFRQARQRKIFNAWTKFHSENKILRVKKILFQKLYLVRPDYQLILKDILIYLESICPLSSQFYINPLLVFKDYHLKVFWMDLLRTKTISELKFGVRNHFTESKQRIEDMQERIVDMLVRFANNLEQEGFFTTNEEQRNTKFSEIIINRKNLHDLSCFIKLIDLILHQYIRELCLIGAATLLSLLHTSVEDAVHEGTYLEEDEFREMVLELRLNKQKMSGQLQDISHGIIPVPLELGLEEGITYRKEILPRGFYKSKKRESKVREQLPDTINQIVDELKGPSPPLLRVSLQLFDDVTESTARRNSREMSKIHYQLKLVPSRAEISELFSDVHNELWKIALEYKSIATHPKLQKYMLWFHTTSLNENSPISTKMLDTPSAHDEASILPLLDKITPDRVNEFVESTHCLSTSSEEITSHKEKEYRFKPSIYKMAKIKSLRRVRIEEDIHKSDSTGYVVLDNFEKSLVEYWNYTSFDLEENLNDIAIYCDAYQPYCGILNQCVKVLDHTTKPSETWGPEKFGHYLKFAQSQEECVNRMVRTFRSGAFTVDTIEFYKTCKPYPQRIVQDVTQHISKIQYKHITKLMEDIKHANFKLQLTISDVSSCANHLCFLDHMQHEINKVQDEYANLNRYMSIIDDYSLPYPDDDRVKLLSIRPAYNMMFSEFAKAELRKEITINLFSELIHKCLADISVDTDEVKLFVSSQHFLEETSGYESVYLDLSRHMREVEHLLTQTGELQRYVQQLLHQKSTLQKQKKSQSTVEDQAILLTEETLHFQDSELRIIQKEISLKQLLWSTWKKWKDLTSSWYQIELSKLNIPDIQKQINNFLQLKTLFSSVLPQNSLWTNVYLEVCNIDEILPVLACVVDPDTQKRLLKLLREEIDIYKTTLEEFIKLDLLPKKDRIIQENVIAVQERHSKELFNKITEIWSTHLCSLTKNNEVWLLVDVDNIISLLEDSFMNLYFIKSSKFIGSIKKDVETWDVILSQMLATVKTWYLFQQKWTELEAIFSSIEMRHELSAIFRDFRVVDKNFQDFSNKYLSHRNVYVKTVTTSPGVLEAFQSHIVQLERVSRSLDDYLENKRSIFGRLYFLSREELLQVICNPTDTSVLQPFLSKLFGSVQQLQLVSGYNPDISNIQGVVSFEGEVFKLDRYVPVKNTTSTFWIANLVTSLRERVCTTISEAHAKSSQSILEDWTCGPYSGQSILVSLFVTWTLEVEMAIAQYSEDWSSQSKSLYTLKVRWQQQIGRMANTLSIIKRHNHRLLSMSIITILTYFRDVLCSLLELSIFQGSSDYNWCKVLRYYIDDPSTVSSVWVEQFLGRFRYCNEYLGCSPRLVMTPLTERAFRHMSTAMHLNMGTAFFGKTGTGKTETVRDFSKAIGNMCFSYSCTADVGYRMLSQYLSGMCSSGTLCCFDDFHKLSTSVLNVVIHYMQVIKTCRDANRESVLIIAREVPLINTSAYFITMNYTVSGCCEFSAIVLSTLRPCAMFEADDKAVVEVLLYSSGFIAAPLLAKKLSSFCQLAERNLSRESHYNFGMRSIRQIIDLASERKKVFYINWGNVCFPLETIESLLLIRCIQDIIIPRLVPRDGQLFHSLLSDHFPGVPKIFTDQRAVEKIIIDIVQEKKLEKWQPQIQKVIELFLFMKQSTGIMLVGESGTGKTVCLQILARLLDMLSVPSEKKYSASAESGHRILTSSSSPSNSSQNMSNNNMFASLVKSKVFSAQINAKAFSLEEFYGNIDDNNNCSDDCLGIFPKILKSFLSDLNPQEDTVTRRRNNIIAKIEPREMVFEQNKVIYQPRDENDLENSGIPLLRTTNFKAKKLTDSIMNMEVSHSVKKTLAKKSKSSQNLLEDAFRRNSMKKSESLHNEADIILLENPDSSPKSGKLSSYSKELVGSNIEEKHLPTEWRWIVFDGPLDPQWVEHLNPALDDTKVICLNNGERLKISEGVRFIFETESLQFANPSIISRCSIVFLSEKDLGWKPIFNSWLNSLHPSIPEKNKTYLKSIAYYSIPQALELISSLQNKPLKEIPQISYVNTLCNIMSSLVYYLVDNKTFGDVTQSTSLRQWGHHAKSSSIVSGMSGDTHYSTSTGVVEKQTLPLVFEQEEEPPDPFFRHLDPEFLANIKDLPASVRSSLNSVDPASNSSLTYLQQNPDEIMNVISRLYLFSFVWSFGGPLDCFGMDELQGQDSSHMGTTEELAFRGGASGRAKFDQFVYQIFSRQTPYPIDLPNSTRPIFSYYIDLDTGKFALWDSLVLEGEKIVTGIPHSSYNITTKKMEAVFHQIAKEPGPTEAAFQDFYLIPTLDAVRTTFFTCLLAARGYSVLLAGQHASGVSMFMRSAIDLLIKSGDRDKYVSTILGGKLGTNEFENVFTHMKTETESNFYKSEIKLFYHMSASTMQHQIESRLLKRRHRLVGRNGKKLLLFLDDLNAPQCDQFSVSPCMELISSLIDTDGLYERKSGQWRWTYDVITMGTYRLTSNSTKQLTGKFLRRFNAFYIPSPTETTIKHIFGVAINLFLIKAQFHRDIILIADKIVSTLIFLFKSVCEKFNPTTNKPHYVFKIKDLAQVFVGMQQCTPEFVNSSDDLINLFTHECNRVLHDRLTDDEERRDYFDILHNALRIHCKVVISPSMLQNEQVLFGSIGKIRTNKQVSYQPLPPLKAIAAILDEQFIKSAIPYNNQLPVFFDVAVHNIMRICRVLTIPCTNMIMIGLPASGKRSGLSLASHLLGYNIVMPHKDGEYKTYSEFDSLVKQLFRDAGEKGVKSALYLAGRFLEQNLHILSYVAYIITQGCTSQLFSNVEVQEIKQAMECTNIDSVRKLDSLWDRFISRVNANLHVFISVSSHGKILSLLCREYPDVISRCNLNYFAQWPAEDRTSIAMKFLKDLRTDKLVYPSMLKTIAETCSDIYKGVLERIDTLETEQCWQTYATTASFIEMVHIFTSSAKYRFKHLTDRLNQLGTTVNRFSEADQGVKDISYRLERAEQMLKMKEIDLENLLADIEQDKKQFLFHRVKFSQNETENANRAIATRMILDDVAEKYEELRPELEEALREIQLLKKSDIVEIRRYAHPPDIVQQVMTALCLLLQQPSDWISIKQMLATRDFILMIINFEKDQVSDDTLEKLQVYINDPRFHPDNVDRVSGACKSICKWMFAVEKYCKVYRLYEPRRKDYLRSKHLEKETRMELKQSHDKLLEIEKSIRKTEVSREKARREKYGLGVRLTKLKDKLERANFLRKTLEEEQVRCKEMREEVSEKIKTILGDCLISSAGISYLGPFPVRYRQNMLSQWKDMCWVAKIPVSSKYSFSNHLISEEHYDIWYTQGLPRDKGSIENAVLIEKGFRWPLIIDPQQLANKWIEQRERENNLVISDYANVNLSDCIAMAIDNNRPLLIQNIPETLPLSLDSLLLREDTIDNSESISLFEKHGDSTFRLYMTCNLPFPRFQPYVYIRTNVINFSISEESMEDMLLAEAVAIQDPELNQQKTQLLSKLPSCYKELWAIHASIDSILQRKVYDVLDNPHHTNTLASNIKRRDEIRTVISEAKCAQDDINKIKSSYGPIAKRGSLLYSIACDLSQLNHMYHFSIYWFIQFYKNCIKPSTKSLISSPKKTHIGMIGEYKIEKLLNKLTHKFYIQIGTAIFSKHLLPFSLTLCSQLLISSPQREENSLTIEEWNFFLFRNTRGVGIKNSHSATNAISNFLLPQTGEPKPTLISSSIPLPYRSPEITNEMWKRCEELENQLPQAFLSLRQFIILNSRLWKQFMSDPHPFMFNFDPFEVLGAQSELDVIQEEKESEEFEDNSNEQITSSHRPTPKISTTSTKSTIVSAMECDFQPDFLTHFHKLILIKELRKEVLDTSVRSFITETVGSEFIETPVVDLDEAYYYASPTAEVSITPILLIQSDDCTSCKDMVGDLEKLAREKLCSHSMLSQLVFLEERVSQSFATLKRQAMRGGWVLCTNVHLQLTWLTNVIDILLNMIREQKIHPKFRLWLITKTCKKFPISILHLSLKLRIESLKSIRANIEETLLNRGAITEQDLEDQGAGPYWKRLLFSLCFFNAIIHCRNRYRTLGWNFPYDFSVRDFTCGKYIMLRLMTDHSCIPWRGIVESLGDTCYGGRVTDFSDKKRLECLLERYFNSEVTTSNYHIMKDPRLSMVSDKASFEGWKKHIEQLPDKDSPESLGLHQSADVTYSLANNMYLIQCLVEMNSTAAGTGKLWQARDSVIRRSSEILSSLPTVYEFPDLGSRDKDTEIFAGIDICEIRDRVCESELQPTDSPLLIVLDREIEMYQQLLSKITNSIEELQYVKKSCNLMSIQMEELYREIKSDIVPKLWRSVCYPTTKKLGSFIIDLKQRCKFFSSWQDLLSSPRQADTSSNSPAPPREVLSRPRSFWLGSFFNPHCFLTAIKQEFSRQHNLPLESISFQTRVLPERRAITQNVSVPSLDEAFTGFAPGYESSNGVLIHGLYLEGCKWDYHTHQGGLATTKAKSPINRLPPLHFMPSIAEKKHSRKLYHYKMPVYYTADRSRYTSSREVNHFDSNIITHFNLPSVKPPELLNLANAAILLSPPCHGDSN</sequence>
<dbReference type="Pfam" id="PF18198">
    <property type="entry name" value="AAA_lid_11"/>
    <property type="match status" value="1"/>
</dbReference>
<dbReference type="InterPro" id="IPR041228">
    <property type="entry name" value="Dynein_C"/>
</dbReference>
<comment type="caution">
    <text evidence="16">The sequence shown here is derived from an EMBL/GenBank/DDBJ whole genome shotgun (WGS) entry which is preliminary data.</text>
</comment>
<dbReference type="Gene3D" id="1.20.58.1120">
    <property type="match status" value="1"/>
</dbReference>
<dbReference type="Pfam" id="PF17852">
    <property type="entry name" value="Dynein_AAA_lid"/>
    <property type="match status" value="1"/>
</dbReference>
<dbReference type="GO" id="GO:0005874">
    <property type="term" value="C:microtubule"/>
    <property type="evidence" value="ECO:0007669"/>
    <property type="project" value="UniProtKB-KW"/>
</dbReference>
<keyword evidence="8 13" id="KW-0175">Coiled coil</keyword>
<evidence type="ECO:0000256" key="14">
    <source>
        <dbReference type="SAM" id="MobiDB-lite"/>
    </source>
</evidence>
<dbReference type="InterPro" id="IPR042228">
    <property type="entry name" value="Dynein_linker_3"/>
</dbReference>
<dbReference type="InterPro" id="IPR003593">
    <property type="entry name" value="AAA+_ATPase"/>
</dbReference>
<dbReference type="InterPro" id="IPR013602">
    <property type="entry name" value="Dynein_heavy_linker"/>
</dbReference>
<feature type="coiled-coil region" evidence="13">
    <location>
        <begin position="3412"/>
        <end position="3477"/>
    </location>
</feature>
<keyword evidence="9" id="KW-0969">Cilium</keyword>
<dbReference type="Gene3D" id="1.10.8.720">
    <property type="entry name" value="Region D6 of dynein motor"/>
    <property type="match status" value="1"/>
</dbReference>
<evidence type="ECO:0000313" key="17">
    <source>
        <dbReference type="Proteomes" id="UP001165289"/>
    </source>
</evidence>
<dbReference type="Pfam" id="PF08393">
    <property type="entry name" value="DHC_N2"/>
    <property type="match status" value="1"/>
</dbReference>
<dbReference type="GO" id="GO:0008569">
    <property type="term" value="F:minus-end-directed microtubule motor activity"/>
    <property type="evidence" value="ECO:0007669"/>
    <property type="project" value="InterPro"/>
</dbReference>
<evidence type="ECO:0000259" key="15">
    <source>
        <dbReference type="SMART" id="SM00382"/>
    </source>
</evidence>
<dbReference type="Pfam" id="PF12774">
    <property type="entry name" value="AAA_6"/>
    <property type="match status" value="1"/>
</dbReference>